<keyword evidence="1" id="KW-0732">Signal</keyword>
<sequence>MSLGRTLFMLGCGISLVACAETNTILKQHENLIGTWNASNSQISIKKDGYLEYQTSSQQEKTASGVYEKSSAESYMTAPISIIQDNTIQLNNGSTSTTFNIDKPPYQVKEKWHVTINGQDYIKN</sequence>
<dbReference type="Proteomes" id="UP000242501">
    <property type="component" value="Unassembled WGS sequence"/>
</dbReference>
<dbReference type="EMBL" id="FMYL01000006">
    <property type="protein sequence ID" value="SDB94367.1"/>
    <property type="molecule type" value="Genomic_DNA"/>
</dbReference>
<name>A0A1G6HJ60_9GAMM</name>
<reference evidence="3" key="1">
    <citation type="submission" date="2016-09" db="EMBL/GenBank/DDBJ databases">
        <authorList>
            <person name="Varghese N."/>
            <person name="Submissions S."/>
        </authorList>
    </citation>
    <scope>NUCLEOTIDE SEQUENCE [LARGE SCALE GENOMIC DNA]</scope>
    <source>
        <strain evidence="3">ANC 4422</strain>
    </source>
</reference>
<protein>
    <recommendedName>
        <fullName evidence="4">Lipocalin-like domain-containing protein</fullName>
    </recommendedName>
</protein>
<proteinExistence type="predicted"/>
<dbReference type="PROSITE" id="PS51257">
    <property type="entry name" value="PROKAR_LIPOPROTEIN"/>
    <property type="match status" value="1"/>
</dbReference>
<organism evidence="2 3">
    <name type="scientific">Acinetobacter boissieri</name>
    <dbReference type="NCBI Taxonomy" id="1219383"/>
    <lineage>
        <taxon>Bacteria</taxon>
        <taxon>Pseudomonadati</taxon>
        <taxon>Pseudomonadota</taxon>
        <taxon>Gammaproteobacteria</taxon>
        <taxon>Moraxellales</taxon>
        <taxon>Moraxellaceae</taxon>
        <taxon>Acinetobacter</taxon>
    </lineage>
</organism>
<dbReference type="STRING" id="1219383.SAMN05421733_10673"/>
<evidence type="ECO:0008006" key="4">
    <source>
        <dbReference type="Google" id="ProtNLM"/>
    </source>
</evidence>
<dbReference type="RefSeq" id="WP_092748164.1">
    <property type="nucleotide sequence ID" value="NZ_FMYL01000006.1"/>
</dbReference>
<dbReference type="OrthoDB" id="6710437at2"/>
<evidence type="ECO:0000313" key="2">
    <source>
        <dbReference type="EMBL" id="SDB94367.1"/>
    </source>
</evidence>
<feature type="signal peptide" evidence="1">
    <location>
        <begin position="1"/>
        <end position="20"/>
    </location>
</feature>
<dbReference type="AlphaFoldDB" id="A0A1G6HJ60"/>
<evidence type="ECO:0000256" key="1">
    <source>
        <dbReference type="SAM" id="SignalP"/>
    </source>
</evidence>
<keyword evidence="3" id="KW-1185">Reference proteome</keyword>
<accession>A0A1G6HJ60</accession>
<feature type="chain" id="PRO_5017379407" description="Lipocalin-like domain-containing protein" evidence="1">
    <location>
        <begin position="21"/>
        <end position="124"/>
    </location>
</feature>
<evidence type="ECO:0000313" key="3">
    <source>
        <dbReference type="Proteomes" id="UP000242501"/>
    </source>
</evidence>
<gene>
    <name evidence="2" type="ORF">SAMN05421733_10673</name>
</gene>